<evidence type="ECO:0000256" key="6">
    <source>
        <dbReference type="ARBA" id="ARBA00047359"/>
    </source>
</evidence>
<dbReference type="PANTHER" id="PTHR11405:SF53">
    <property type="entry name" value="CARBAMOYL-PHOSPHATE SYNTHASE [AMMONIA], MITOCHONDRIAL"/>
    <property type="match status" value="1"/>
</dbReference>
<dbReference type="PRINTS" id="PR00096">
    <property type="entry name" value="GATASE"/>
</dbReference>
<dbReference type="PROSITE" id="PS51273">
    <property type="entry name" value="GATASE_TYPE_1"/>
    <property type="match status" value="1"/>
</dbReference>
<dbReference type="Pfam" id="PF02786">
    <property type="entry name" value="CPSase_L_D2"/>
    <property type="match status" value="2"/>
</dbReference>
<evidence type="ECO:0000256" key="1">
    <source>
        <dbReference type="ARBA" id="ARBA00022598"/>
    </source>
</evidence>
<accession>A0ABR1GEV4</accession>
<name>A0ABR1GEV4_AURAN</name>
<feature type="domain" description="ATP-grasp" evidence="8">
    <location>
        <begin position="643"/>
        <end position="835"/>
    </location>
</feature>
<keyword evidence="1" id="KW-0436">Ligase</keyword>
<dbReference type="Gene3D" id="3.30.470.20">
    <property type="entry name" value="ATP-grasp fold, B domain"/>
    <property type="match status" value="2"/>
</dbReference>
<dbReference type="Gene3D" id="3.40.50.1380">
    <property type="entry name" value="Methylglyoxal synthase-like domain"/>
    <property type="match status" value="1"/>
</dbReference>
<dbReference type="InterPro" id="IPR005480">
    <property type="entry name" value="CPSase_lsu_oligo"/>
</dbReference>
<evidence type="ECO:0000256" key="7">
    <source>
        <dbReference type="PROSITE-ProRule" id="PRU00409"/>
    </source>
</evidence>
<dbReference type="InterPro" id="IPR017926">
    <property type="entry name" value="GATASE"/>
</dbReference>
<sequence length="1644" mass="175518">MMRRLIIQRATPAGPRRAQQLSRQLRTLRPLAALQRRKPRPVAAALRARGGVVFSSSSKNGSDPSTYARVAIVLEDGSVFEGRSFGAEVPADGTFGEVVFQTGMVGYAEALTDPSYRGQCLTMTYPMVGNYGVPDETLRDAAQPLLPRKTFESEAIHATAVVCQDYSADYSHWDATQSLGAWLAKSGVPGVTGVDTRRLTKVLRERGSMLGRIERLGDGGVAALRDVDPAAPESVALRARHLVDEVSLAAPKLYEAPNERLKVVAVDRGAGNGRDVPNFRGSDLGRFPLVDCGMKANMVRELNARGVSVLAVPWDHDFDGVLDDYDGLFLSNGPGDPEQCAATIAELRKTLAREGDAVRPVFGICLGNQLTGLAAGAKTTKLRFGNRGQNQPVLDALHPGACMVTSQNHGFAVDDTDLPEGWRTLYTNANDGSNEGLVHASKPYFTAQFHPEANGGPTDAYYLFDVFVDACSRHKAGRVPGGAAPAEALVWPKMASSAPQPEFPKKVLLLGSGGLSIGQAGEFDYSGAQAIKALKEEGVEVVLMNPNIASVQTNVDPAKSEAERLADPGAADRVFFLPVTPPYVESVIAKEKPDAVLISMGGQTALNCGIELDHSGVLSKHGVRVLGTSIDTVIATEDREIFKNKCLEIDEPCANSLAVDSVAGALAAGEKVGYPLMCRAAFALGGLGSGICADAGELEALATKALAVSPQLLIEKSMLGWKEVEYEVVRDVADNCITVCNMENFDPLGVHTGDSIVVAPSQTLSNEEYHMLRSAALRVVRHLGIVGECNIQYALHPTSLEYCIIEVNPRLSRSSALASKATGYPLAFVAAKLAMGVTLPELRNSVTGGATIMGFEPALDYCVTKFPRWDLSKFAGAQRVLGSAMASVGEVMAIGRTFEESFQKALRMVDPANPGFEPVAPLDTADAELERKLVVPTDRRVWSIAEAMYRNAGGWDKDRVRELTKIDDWFLSRLEKIAAVGRDGAFWAALKTDLAAGAGADALRRAKQLGFTDDQIAKQLGTSDDAVRAARKALGVTPVVKQIDTLAAEYAAQTNYLYTTYHGDDDDVASGADGLGGTMVLGSGPYRIGSSVEFDWCAVSAMRALRESGRRGIMVNCNPETVSTDYDECDALYFEELSKERVMDIYDMEKVDNGVVVSMGGQIPQNLAVPVHEAGGTILGTHPDMIDAAEDRSKFSALMDAAGVDQPKWAELESHASAVAFADDVGYPVLVRPSFVLSGAAMKVCRDEASLRAHLDVAKEVSRDFPVVVSQFVRGARELEMDGVAKDGVVVCAQAHEHVEDAGVHSGDATLLLPPQSLSDYTLNRARDATAEVVRQLNISGPFNIQFLVGGRARDAESRPEDELDGSFPSMNDVRIIECNLRASRSVPFVSKATGVDFADVATRVLAGLPLPDPAKLPQLYPTAGAAPENFVAVKAPMFSFSRLRGADPALGVEMSSTGEVACFGKDKEEAFLKALLATTMKLPTAGDGEKVLVSFAKPLAHRALAPAYQLSSLGYELVGTAATAAYLSGRGVPCAEVAFPTDAGDAPGGPDDAVALIRDGKIKLAVNLHAPESTRLADNYLIRRAAADFNIALVTNAQVFEMIAASLTKHAKGEILAANPTDLFSYYENEAATDAWTQKDEFH</sequence>
<keyword evidence="11" id="KW-1185">Reference proteome</keyword>
<feature type="domain" description="ATP-grasp" evidence="8">
    <location>
        <begin position="1196"/>
        <end position="1407"/>
    </location>
</feature>
<dbReference type="SUPFAM" id="SSF52440">
    <property type="entry name" value="PreATP-grasp domain"/>
    <property type="match status" value="2"/>
</dbReference>
<dbReference type="InterPro" id="IPR011761">
    <property type="entry name" value="ATP-grasp"/>
</dbReference>
<dbReference type="SMART" id="SM00851">
    <property type="entry name" value="MGS"/>
    <property type="match status" value="1"/>
</dbReference>
<dbReference type="SUPFAM" id="SSF56059">
    <property type="entry name" value="Glutathione synthetase ATP-binding domain-like"/>
    <property type="match status" value="2"/>
</dbReference>
<dbReference type="Pfam" id="PF00117">
    <property type="entry name" value="GATase"/>
    <property type="match status" value="1"/>
</dbReference>
<dbReference type="EC" id="6.3.4.16" evidence="5"/>
<evidence type="ECO:0000313" key="11">
    <source>
        <dbReference type="Proteomes" id="UP001363151"/>
    </source>
</evidence>
<organism evidence="10 11">
    <name type="scientific">Aureococcus anophagefferens</name>
    <name type="common">Harmful bloom alga</name>
    <dbReference type="NCBI Taxonomy" id="44056"/>
    <lineage>
        <taxon>Eukaryota</taxon>
        <taxon>Sar</taxon>
        <taxon>Stramenopiles</taxon>
        <taxon>Ochrophyta</taxon>
        <taxon>Pelagophyceae</taxon>
        <taxon>Pelagomonadales</taxon>
        <taxon>Pelagomonadaceae</taxon>
        <taxon>Aureococcus</taxon>
    </lineage>
</organism>
<dbReference type="SUPFAM" id="SSF52021">
    <property type="entry name" value="Carbamoyl phosphate synthetase, small subunit N-terminal domain"/>
    <property type="match status" value="1"/>
</dbReference>
<dbReference type="Gene3D" id="3.40.50.880">
    <property type="match status" value="1"/>
</dbReference>
<dbReference type="CDD" id="cd01744">
    <property type="entry name" value="GATase1_CPSase"/>
    <property type="match status" value="1"/>
</dbReference>
<dbReference type="Pfam" id="PF00988">
    <property type="entry name" value="CPSase_sm_chain"/>
    <property type="match status" value="1"/>
</dbReference>
<evidence type="ECO:0000256" key="2">
    <source>
        <dbReference type="ARBA" id="ARBA00022737"/>
    </source>
</evidence>
<dbReference type="InterPro" id="IPR016185">
    <property type="entry name" value="PreATP-grasp_dom_sf"/>
</dbReference>
<dbReference type="HAMAP" id="MF_01209">
    <property type="entry name" value="CPSase_S_chain"/>
    <property type="match status" value="1"/>
</dbReference>
<dbReference type="InterPro" id="IPR035686">
    <property type="entry name" value="CPSase_GATase1"/>
</dbReference>
<dbReference type="PRINTS" id="PR00099">
    <property type="entry name" value="CPSGATASE"/>
</dbReference>
<feature type="domain" description="MGS-like" evidence="9">
    <location>
        <begin position="1481"/>
        <end position="1634"/>
    </location>
</feature>
<dbReference type="Gene3D" id="3.50.30.20">
    <property type="entry name" value="Carbamoyl-phosphate synthase small subunit, N-terminal domain"/>
    <property type="match status" value="1"/>
</dbReference>
<dbReference type="PROSITE" id="PS50975">
    <property type="entry name" value="ATP_GRASP"/>
    <property type="match status" value="2"/>
</dbReference>
<evidence type="ECO:0000313" key="10">
    <source>
        <dbReference type="EMBL" id="KAK7254341.1"/>
    </source>
</evidence>
<dbReference type="SUPFAM" id="SSF48108">
    <property type="entry name" value="Carbamoyl phosphate synthetase, large subunit connection domain"/>
    <property type="match status" value="1"/>
</dbReference>
<evidence type="ECO:0000256" key="3">
    <source>
        <dbReference type="ARBA" id="ARBA00022741"/>
    </source>
</evidence>
<evidence type="ECO:0000256" key="5">
    <source>
        <dbReference type="ARBA" id="ARBA00044063"/>
    </source>
</evidence>
<reference evidence="10 11" key="1">
    <citation type="submission" date="2024-03" db="EMBL/GenBank/DDBJ databases">
        <title>Aureococcus anophagefferens CCMP1851 and Kratosvirus quantuckense: Draft genome of a second virus-susceptible host strain in the model system.</title>
        <authorList>
            <person name="Chase E."/>
            <person name="Truchon A.R."/>
            <person name="Schepens W."/>
            <person name="Wilhelm S.W."/>
        </authorList>
    </citation>
    <scope>NUCLEOTIDE SEQUENCE [LARGE SCALE GENOMIC DNA]</scope>
    <source>
        <strain evidence="10 11">CCMP1851</strain>
    </source>
</reference>
<dbReference type="NCBIfam" id="TIGR01369">
    <property type="entry name" value="CPSaseII_lrg"/>
    <property type="match status" value="1"/>
</dbReference>
<evidence type="ECO:0000259" key="8">
    <source>
        <dbReference type="PROSITE" id="PS50975"/>
    </source>
</evidence>
<dbReference type="NCBIfam" id="NF003671">
    <property type="entry name" value="PRK05294.1"/>
    <property type="match status" value="1"/>
</dbReference>
<dbReference type="SMART" id="SM01096">
    <property type="entry name" value="CPSase_L_D3"/>
    <property type="match status" value="1"/>
</dbReference>
<dbReference type="InterPro" id="IPR058047">
    <property type="entry name" value="CPSase_preATP-grasp"/>
</dbReference>
<dbReference type="NCBIfam" id="NF009455">
    <property type="entry name" value="PRK12815.1"/>
    <property type="match status" value="1"/>
</dbReference>
<dbReference type="InterPro" id="IPR013815">
    <property type="entry name" value="ATP_grasp_subdomain_1"/>
</dbReference>
<dbReference type="InterPro" id="IPR011607">
    <property type="entry name" value="MGS-like_dom"/>
</dbReference>
<keyword evidence="4 7" id="KW-0067">ATP-binding</keyword>
<dbReference type="InterPro" id="IPR005479">
    <property type="entry name" value="CPAse_ATP-bd"/>
</dbReference>
<dbReference type="InterPro" id="IPR029062">
    <property type="entry name" value="Class_I_gatase-like"/>
</dbReference>
<dbReference type="InterPro" id="IPR002474">
    <property type="entry name" value="CarbamoylP_synth_ssu_N"/>
</dbReference>
<dbReference type="NCBIfam" id="TIGR01368">
    <property type="entry name" value="CPSaseIIsmall"/>
    <property type="match status" value="1"/>
</dbReference>
<proteinExistence type="inferred from homology"/>
<dbReference type="InterPro" id="IPR036480">
    <property type="entry name" value="CarbP_synth_ssu_N_sf"/>
</dbReference>
<evidence type="ECO:0000259" key="9">
    <source>
        <dbReference type="PROSITE" id="PS51855"/>
    </source>
</evidence>
<dbReference type="PROSITE" id="PS51855">
    <property type="entry name" value="MGS"/>
    <property type="match status" value="1"/>
</dbReference>
<dbReference type="InterPro" id="IPR005483">
    <property type="entry name" value="CPSase_dom"/>
</dbReference>
<dbReference type="Proteomes" id="UP001363151">
    <property type="component" value="Unassembled WGS sequence"/>
</dbReference>
<dbReference type="PROSITE" id="PS00867">
    <property type="entry name" value="CPSASE_2"/>
    <property type="match status" value="2"/>
</dbReference>
<dbReference type="PROSITE" id="PS00866">
    <property type="entry name" value="CPSASE_1"/>
    <property type="match status" value="1"/>
</dbReference>
<gene>
    <name evidence="10" type="primary">CPS1</name>
    <name evidence="10" type="ORF">SO694_00009474</name>
</gene>
<protein>
    <recommendedName>
        <fullName evidence="5">carbamoyl-phosphate synthase (ammonia)</fullName>
        <ecNumber evidence="5">6.3.4.16</ecNumber>
    </recommendedName>
</protein>
<dbReference type="Pfam" id="PF25596">
    <property type="entry name" value="CPSase_L_D1"/>
    <property type="match status" value="2"/>
</dbReference>
<dbReference type="SUPFAM" id="SSF52335">
    <property type="entry name" value="Methylglyoxal synthase-like"/>
    <property type="match status" value="1"/>
</dbReference>
<dbReference type="InterPro" id="IPR006275">
    <property type="entry name" value="CPSase_lsu"/>
</dbReference>
<dbReference type="InterPro" id="IPR036914">
    <property type="entry name" value="MGS-like_dom_sf"/>
</dbReference>
<keyword evidence="2" id="KW-0677">Repeat</keyword>
<dbReference type="PRINTS" id="PR00098">
    <property type="entry name" value="CPSASE"/>
</dbReference>
<keyword evidence="3 7" id="KW-0547">Nucleotide-binding</keyword>
<dbReference type="InterPro" id="IPR036897">
    <property type="entry name" value="CarbamoylP_synth_lsu_oligo_sf"/>
</dbReference>
<evidence type="ECO:0000256" key="4">
    <source>
        <dbReference type="ARBA" id="ARBA00022840"/>
    </source>
</evidence>
<dbReference type="InterPro" id="IPR006274">
    <property type="entry name" value="CarbamoylP_synth_ssu"/>
</dbReference>
<dbReference type="NCBIfam" id="NF009475">
    <property type="entry name" value="PRK12838.1"/>
    <property type="match status" value="1"/>
</dbReference>
<dbReference type="Gene3D" id="3.40.50.20">
    <property type="match status" value="2"/>
</dbReference>
<dbReference type="Pfam" id="PF02142">
    <property type="entry name" value="MGS"/>
    <property type="match status" value="1"/>
</dbReference>
<comment type="caution">
    <text evidence="10">The sequence shown here is derived from an EMBL/GenBank/DDBJ whole genome shotgun (WGS) entry which is preliminary data.</text>
</comment>
<dbReference type="Pfam" id="PF02787">
    <property type="entry name" value="CPSase_L_D3"/>
    <property type="match status" value="1"/>
</dbReference>
<dbReference type="Gene3D" id="3.30.1490.20">
    <property type="entry name" value="ATP-grasp fold, A domain"/>
    <property type="match status" value="1"/>
</dbReference>
<dbReference type="SUPFAM" id="SSF52317">
    <property type="entry name" value="Class I glutamine amidotransferase-like"/>
    <property type="match status" value="1"/>
</dbReference>
<dbReference type="EMBL" id="JBBJCI010000031">
    <property type="protein sequence ID" value="KAK7254341.1"/>
    <property type="molecule type" value="Genomic_DNA"/>
</dbReference>
<dbReference type="PANTHER" id="PTHR11405">
    <property type="entry name" value="CARBAMOYLTRANSFERASE FAMILY MEMBER"/>
    <property type="match status" value="1"/>
</dbReference>
<dbReference type="SMART" id="SM01097">
    <property type="entry name" value="CPSase_sm_chain"/>
    <property type="match status" value="1"/>
</dbReference>
<comment type="catalytic activity">
    <reaction evidence="6">
        <text>hydrogencarbonate + NH4(+) + 2 ATP = carbamoyl phosphate + 2 ADP + phosphate + 2 H(+)</text>
        <dbReference type="Rhea" id="RHEA:18029"/>
        <dbReference type="ChEBI" id="CHEBI:15378"/>
        <dbReference type="ChEBI" id="CHEBI:17544"/>
        <dbReference type="ChEBI" id="CHEBI:28938"/>
        <dbReference type="ChEBI" id="CHEBI:30616"/>
        <dbReference type="ChEBI" id="CHEBI:43474"/>
        <dbReference type="ChEBI" id="CHEBI:58228"/>
        <dbReference type="ChEBI" id="CHEBI:456216"/>
        <dbReference type="EC" id="6.3.4.16"/>
    </reaction>
</comment>
<dbReference type="Gene3D" id="1.10.1030.10">
    <property type="entry name" value="Carbamoyl-phosphate synthetase, large subunit oligomerisation domain"/>
    <property type="match status" value="1"/>
</dbReference>